<evidence type="ECO:0000256" key="6">
    <source>
        <dbReference type="ARBA" id="ARBA00022837"/>
    </source>
</evidence>
<dbReference type="AlphaFoldDB" id="A0A022W2Q5"/>
<keyword evidence="5 8" id="KW-0378">Hydrolase</keyword>
<dbReference type="InterPro" id="IPR029058">
    <property type="entry name" value="AB_hydrolase_fold"/>
</dbReference>
<sequence>MFYLFPIMITLPLSLSILSLAAAFSSAASLQVRENHDCALIQPPQVPGAEVLSVIGVLRQVEVAPFPPSPSKPNTTIEICSVNVTLSHMGVNDKVVVSVWLPLPDKWNGRFQATGGGGWAAGTFDLLMGPAALEGYSTAGTDAGVTVDAGSADKWALKEDGTVNYDLLENFASRSIHDMAIVGKAVTESYYKKPANYSYFYGCSNGGRQGMVEAQKYPDDFDGILAGAPATYWPRWLTSTEWPQVVMQSEKVFPSQCVFEAFRKAGIAACDKLDGVEDGVVSNLDDCEFNPFALVGKKVKCGGESTTITLAQAWVAKKIYDGPKSTAKRVLWDVLPVGAYYDGLANSTIENGVPKIAPWVICSSWIRSFLKKDLNFDLSTITYADMPKLFQQSIDEFDKILGGSNPDLSALKKSGTKLLSWHGLADELIHPQNSVKYRQAVEHRMGGGSEVDKYYRLFLAPGVTHCGIGVNDGAAPVDTLKVLERWVEKGEAPDTMPAIATDASGATTIFTRNLCRYPLVPRYKGGDKNSADSFECAKDFGSHH</sequence>
<dbReference type="Pfam" id="PF07519">
    <property type="entry name" value="Tannase"/>
    <property type="match status" value="1"/>
</dbReference>
<evidence type="ECO:0000256" key="4">
    <source>
        <dbReference type="ARBA" id="ARBA00022729"/>
    </source>
</evidence>
<evidence type="ECO:0000256" key="8">
    <source>
        <dbReference type="RuleBase" id="RU361238"/>
    </source>
</evidence>
<organism evidence="9">
    <name type="scientific">Trichophyton rubrum CBS 288.86</name>
    <dbReference type="NCBI Taxonomy" id="1215330"/>
    <lineage>
        <taxon>Eukaryota</taxon>
        <taxon>Fungi</taxon>
        <taxon>Dikarya</taxon>
        <taxon>Ascomycota</taxon>
        <taxon>Pezizomycotina</taxon>
        <taxon>Eurotiomycetes</taxon>
        <taxon>Eurotiomycetidae</taxon>
        <taxon>Onygenales</taxon>
        <taxon>Arthrodermataceae</taxon>
        <taxon>Trichophyton</taxon>
    </lineage>
</organism>
<dbReference type="PANTHER" id="PTHR33938:SF8">
    <property type="entry name" value="CARBOXYLIC ESTER HYDROLASE"/>
    <property type="match status" value="1"/>
</dbReference>
<feature type="chain" id="PRO_5005101430" description="Carboxylic ester hydrolase" evidence="8">
    <location>
        <begin position="24"/>
        <end position="544"/>
    </location>
</feature>
<accession>A0A022W2Q5</accession>
<dbReference type="PANTHER" id="PTHR33938">
    <property type="entry name" value="FERULOYL ESTERASE B-RELATED"/>
    <property type="match status" value="1"/>
</dbReference>
<gene>
    <name evidence="9" type="ORF">H103_04343</name>
</gene>
<dbReference type="Proteomes" id="UP000023758">
    <property type="component" value="Unassembled WGS sequence"/>
</dbReference>
<keyword evidence="3" id="KW-0479">Metal-binding</keyword>
<evidence type="ECO:0000256" key="5">
    <source>
        <dbReference type="ARBA" id="ARBA00022801"/>
    </source>
</evidence>
<dbReference type="Gene3D" id="3.40.50.1820">
    <property type="entry name" value="alpha/beta hydrolase"/>
    <property type="match status" value="1"/>
</dbReference>
<name>A0A022W2Q5_TRIRU</name>
<dbReference type="OrthoDB" id="3039123at2759"/>
<reference evidence="9" key="1">
    <citation type="submission" date="2014-02" db="EMBL/GenBank/DDBJ databases">
        <title>The Genome Sequence of Trichophyton rubrum (morphotype fischeri) CBS 288.86.</title>
        <authorList>
            <consortium name="The Broad Institute Genomics Platform"/>
            <person name="Cuomo C.A."/>
            <person name="White T.C."/>
            <person name="Graser Y."/>
            <person name="Martinez-Rossi N."/>
            <person name="Heitman J."/>
            <person name="Young S.K."/>
            <person name="Zeng Q."/>
            <person name="Gargeya S."/>
            <person name="Abouelleil A."/>
            <person name="Alvarado L."/>
            <person name="Chapman S.B."/>
            <person name="Gainer-Dewar J."/>
            <person name="Goldberg J."/>
            <person name="Griggs A."/>
            <person name="Gujja S."/>
            <person name="Hansen M."/>
            <person name="Howarth C."/>
            <person name="Imamovic A."/>
            <person name="Larimer J."/>
            <person name="Martinez D."/>
            <person name="Murphy C."/>
            <person name="Pearson M.D."/>
            <person name="Persinoti G."/>
            <person name="Poon T."/>
            <person name="Priest M."/>
            <person name="Roberts A.D."/>
            <person name="Saif S."/>
            <person name="Shea T.D."/>
            <person name="Sykes S.N."/>
            <person name="Wortman J."/>
            <person name="Nusbaum C."/>
            <person name="Birren B."/>
        </authorList>
    </citation>
    <scope>NUCLEOTIDE SEQUENCE [LARGE SCALE GENOMIC DNA]</scope>
    <source>
        <strain evidence="9">CBS 288.86</strain>
    </source>
</reference>
<proteinExistence type="inferred from homology"/>
<dbReference type="GO" id="GO:0046872">
    <property type="term" value="F:metal ion binding"/>
    <property type="evidence" value="ECO:0007669"/>
    <property type="project" value="UniProtKB-KW"/>
</dbReference>
<dbReference type="InterPro" id="IPR011118">
    <property type="entry name" value="Tannase/feruloyl_esterase"/>
</dbReference>
<protein>
    <recommendedName>
        <fullName evidence="8">Carboxylic ester hydrolase</fullName>
        <ecNumber evidence="8">3.1.1.-</ecNumber>
    </recommendedName>
</protein>
<dbReference type="EC" id="3.1.1.-" evidence="8"/>
<keyword evidence="7" id="KW-1015">Disulfide bond</keyword>
<evidence type="ECO:0000256" key="1">
    <source>
        <dbReference type="ARBA" id="ARBA00006249"/>
    </source>
</evidence>
<evidence type="ECO:0000256" key="2">
    <source>
        <dbReference type="ARBA" id="ARBA00022487"/>
    </source>
</evidence>
<keyword evidence="6" id="KW-0106">Calcium</keyword>
<keyword evidence="2" id="KW-0719">Serine esterase</keyword>
<dbReference type="HOGENOM" id="CLU_014819_3_2_1"/>
<evidence type="ECO:0000256" key="3">
    <source>
        <dbReference type="ARBA" id="ARBA00022723"/>
    </source>
</evidence>
<feature type="signal peptide" evidence="8">
    <location>
        <begin position="1"/>
        <end position="23"/>
    </location>
</feature>
<evidence type="ECO:0000313" key="9">
    <source>
        <dbReference type="EMBL" id="EZF52607.1"/>
    </source>
</evidence>
<comment type="similarity">
    <text evidence="1 8">Belongs to the tannase family.</text>
</comment>
<dbReference type="EMBL" id="KK207845">
    <property type="protein sequence ID" value="EZF52607.1"/>
    <property type="molecule type" value="Genomic_DNA"/>
</dbReference>
<dbReference type="GO" id="GO:0030600">
    <property type="term" value="F:feruloyl esterase activity"/>
    <property type="evidence" value="ECO:0007669"/>
    <property type="project" value="UniProtKB-ARBA"/>
</dbReference>
<evidence type="ECO:0000256" key="7">
    <source>
        <dbReference type="ARBA" id="ARBA00023157"/>
    </source>
</evidence>
<keyword evidence="4 8" id="KW-0732">Signal</keyword>
<dbReference type="SUPFAM" id="SSF53474">
    <property type="entry name" value="alpha/beta-Hydrolases"/>
    <property type="match status" value="1"/>
</dbReference>